<evidence type="ECO:0000256" key="1">
    <source>
        <dbReference type="SAM" id="SignalP"/>
    </source>
</evidence>
<feature type="signal peptide" evidence="1">
    <location>
        <begin position="1"/>
        <end position="20"/>
    </location>
</feature>
<keyword evidence="1" id="KW-0732">Signal</keyword>
<feature type="chain" id="PRO_5047353672" evidence="1">
    <location>
        <begin position="21"/>
        <end position="381"/>
    </location>
</feature>
<evidence type="ECO:0000259" key="3">
    <source>
        <dbReference type="Pfam" id="PF24092"/>
    </source>
</evidence>
<keyword evidence="4" id="KW-0813">Transport</keyword>
<evidence type="ECO:0000259" key="2">
    <source>
        <dbReference type="Pfam" id="PF24088"/>
    </source>
</evidence>
<dbReference type="InterPro" id="IPR055797">
    <property type="entry name" value="DUF7373"/>
</dbReference>
<gene>
    <name evidence="4" type="ORF">RVF87_18645</name>
</gene>
<feature type="domain" description="DUF7373" evidence="2">
    <location>
        <begin position="49"/>
        <end position="235"/>
    </location>
</feature>
<feature type="domain" description="DUF7373" evidence="3">
    <location>
        <begin position="255"/>
        <end position="379"/>
    </location>
</feature>
<keyword evidence="4" id="KW-0762">Sugar transport</keyword>
<proteinExistence type="predicted"/>
<dbReference type="RefSeq" id="WP_066171857.1">
    <property type="nucleotide sequence ID" value="NZ_CP136137.1"/>
</dbReference>
<reference evidence="4 5" key="1">
    <citation type="journal article" date="2023" name="Virus Evol.">
        <title>Computational host range prediction-The good, the bad, and the ugly.</title>
        <authorList>
            <person name="Howell A.A."/>
            <person name="Versoza C.J."/>
            <person name="Pfeifer S.P."/>
        </authorList>
    </citation>
    <scope>NUCLEOTIDE SEQUENCE [LARGE SCALE GENOMIC DNA]</scope>
    <source>
        <strain evidence="4 5">1610/1b</strain>
    </source>
</reference>
<dbReference type="PROSITE" id="PS51257">
    <property type="entry name" value="PROKAR_LIPOPROTEIN"/>
    <property type="match status" value="1"/>
</dbReference>
<evidence type="ECO:0000313" key="4">
    <source>
        <dbReference type="EMBL" id="WYY07019.1"/>
    </source>
</evidence>
<dbReference type="EMBL" id="CP136137">
    <property type="protein sequence ID" value="WYY07019.1"/>
    <property type="molecule type" value="Genomic_DNA"/>
</dbReference>
<sequence>MNGKRVVPALAAGLSIVLLAACSVDGTPTRGPLDLDTGKYQTSLAQPAGTATTDAELDKLRAVRLGESLVYHDDVDPQLNRTSMPTYPVTPASGLSGIISDVNDEPFMKALRYGFSVAAGSKDDDNDKGYNHAVFVFTDAAAANTAADALADALLKSRGSGERTRTRVPGAPTQMRAVNGKTSKGFVTAALTPVGDKVVYTWADSSDAAWTATTVRVSYEKQKALLDGMKPISDDPRIDPDGMLRGVLPVESGSRLSNMVLGPRTVALLANKPTEMYDAGKKAGITAAVVGDALVLKAGSDQQATEYLKTLSDQSGDPTARKAASPQDLASATCYTSKSSYGSDSADCYLAVGKYVVQASDSELLAAQQMASAEYLLLSQL</sequence>
<evidence type="ECO:0000313" key="5">
    <source>
        <dbReference type="Proteomes" id="UP001479933"/>
    </source>
</evidence>
<keyword evidence="5" id="KW-1185">Reference proteome</keyword>
<dbReference type="Proteomes" id="UP001479933">
    <property type="component" value="Chromosome"/>
</dbReference>
<dbReference type="Pfam" id="PF24088">
    <property type="entry name" value="DUF7373"/>
    <property type="match status" value="1"/>
</dbReference>
<protein>
    <submittedName>
        <fullName evidence="4">PTS sugar transporter subunit IIA</fullName>
    </submittedName>
</protein>
<name>A0ABZ2U335_9ACTN</name>
<dbReference type="Pfam" id="PF24092">
    <property type="entry name" value="DUF7373_C"/>
    <property type="match status" value="1"/>
</dbReference>
<organism evidence="4 5">
    <name type="scientific">Gordonia hydrophobica</name>
    <dbReference type="NCBI Taxonomy" id="40516"/>
    <lineage>
        <taxon>Bacteria</taxon>
        <taxon>Bacillati</taxon>
        <taxon>Actinomycetota</taxon>
        <taxon>Actinomycetes</taxon>
        <taxon>Mycobacteriales</taxon>
        <taxon>Gordoniaceae</taxon>
        <taxon>Gordonia</taxon>
    </lineage>
</organism>
<dbReference type="InterPro" id="IPR056463">
    <property type="entry name" value="DUF7373_C"/>
</dbReference>
<accession>A0ABZ2U335</accession>